<evidence type="ECO:0000256" key="1">
    <source>
        <dbReference type="ARBA" id="ARBA00008635"/>
    </source>
</evidence>
<dbReference type="RefSeq" id="WP_143410719.1">
    <property type="nucleotide sequence ID" value="NZ_VHSF01000002.1"/>
</dbReference>
<evidence type="ECO:0000256" key="3">
    <source>
        <dbReference type="PIRSR" id="PIRSR607837-1"/>
    </source>
</evidence>
<dbReference type="EMBL" id="VHSF01000002">
    <property type="protein sequence ID" value="TRO65400.1"/>
    <property type="molecule type" value="Genomic_DNA"/>
</dbReference>
<dbReference type="InterPro" id="IPR034660">
    <property type="entry name" value="DinB/YfiT-like"/>
</dbReference>
<name>A0A550I331_9FLAO</name>
<protein>
    <submittedName>
        <fullName evidence="4">DUF664 domain-containing protein</fullName>
    </submittedName>
</protein>
<organism evidence="4 5">
    <name type="scientific">Christiangramia sabulilitoris</name>
    <dbReference type="NCBI Taxonomy" id="2583991"/>
    <lineage>
        <taxon>Bacteria</taxon>
        <taxon>Pseudomonadati</taxon>
        <taxon>Bacteroidota</taxon>
        <taxon>Flavobacteriia</taxon>
        <taxon>Flavobacteriales</taxon>
        <taxon>Flavobacteriaceae</taxon>
        <taxon>Christiangramia</taxon>
    </lineage>
</organism>
<dbReference type="PANTHER" id="PTHR37302">
    <property type="entry name" value="SLR1116 PROTEIN"/>
    <property type="match status" value="1"/>
</dbReference>
<dbReference type="Pfam" id="PF05163">
    <property type="entry name" value="DinB"/>
    <property type="match status" value="1"/>
</dbReference>
<reference evidence="4 5" key="1">
    <citation type="submission" date="2019-06" db="EMBL/GenBank/DDBJ databases">
        <title>Gramella sabulilitoris sp. nov., isolated from a marine sand.</title>
        <authorList>
            <person name="Yoon J.-H."/>
        </authorList>
    </citation>
    <scope>NUCLEOTIDE SEQUENCE [LARGE SCALE GENOMIC DNA]</scope>
    <source>
        <strain evidence="4 5">HSMS-1</strain>
    </source>
</reference>
<dbReference type="OrthoDB" id="9811413at2"/>
<keyword evidence="2 3" id="KW-0479">Metal-binding</keyword>
<gene>
    <name evidence="4" type="ORF">FGM01_08305</name>
</gene>
<accession>A0A550I331</accession>
<dbReference type="SUPFAM" id="SSF109854">
    <property type="entry name" value="DinB/YfiT-like putative metalloenzymes"/>
    <property type="match status" value="1"/>
</dbReference>
<dbReference type="GO" id="GO:0046872">
    <property type="term" value="F:metal ion binding"/>
    <property type="evidence" value="ECO:0007669"/>
    <property type="project" value="UniProtKB-KW"/>
</dbReference>
<evidence type="ECO:0000256" key="2">
    <source>
        <dbReference type="ARBA" id="ARBA00022723"/>
    </source>
</evidence>
<feature type="binding site" evidence="3">
    <location>
        <position position="42"/>
    </location>
    <ligand>
        <name>a divalent metal cation</name>
        <dbReference type="ChEBI" id="CHEBI:60240"/>
    </ligand>
</feature>
<dbReference type="InterPro" id="IPR007837">
    <property type="entry name" value="DinB"/>
</dbReference>
<comment type="caution">
    <text evidence="4">The sequence shown here is derived from an EMBL/GenBank/DDBJ whole genome shotgun (WGS) entry which is preliminary data.</text>
</comment>
<dbReference type="Gene3D" id="1.20.120.450">
    <property type="entry name" value="dinb family like domain"/>
    <property type="match status" value="1"/>
</dbReference>
<evidence type="ECO:0000313" key="5">
    <source>
        <dbReference type="Proteomes" id="UP000315131"/>
    </source>
</evidence>
<evidence type="ECO:0000313" key="4">
    <source>
        <dbReference type="EMBL" id="TRO65400.1"/>
    </source>
</evidence>
<feature type="binding site" evidence="3">
    <location>
        <position position="120"/>
    </location>
    <ligand>
        <name>a divalent metal cation</name>
        <dbReference type="ChEBI" id="CHEBI:60240"/>
    </ligand>
</feature>
<proteinExistence type="inferred from homology"/>
<sequence>MKEYFKELLGYSHFYNLEVIKKFNDGDLHFMVPERAVKLLSHTLNAQKIWNNRMTANDEPVEVWEDIAVENMENSEMENFESTMAILETEDLDRIFKFKNSKGEQFQNSVRDVIFHIINHSTYHRGQIATEFRNQGIDPIVSDFVYYKLDKY</sequence>
<dbReference type="Proteomes" id="UP000315131">
    <property type="component" value="Unassembled WGS sequence"/>
</dbReference>
<dbReference type="AlphaFoldDB" id="A0A550I331"/>
<dbReference type="PANTHER" id="PTHR37302:SF3">
    <property type="entry name" value="DAMAGE-INDUCIBLE PROTEIN DINB"/>
    <property type="match status" value="1"/>
</dbReference>
<feature type="binding site" evidence="3">
    <location>
        <position position="124"/>
    </location>
    <ligand>
        <name>a divalent metal cation</name>
        <dbReference type="ChEBI" id="CHEBI:60240"/>
    </ligand>
</feature>
<comment type="similarity">
    <text evidence="1">Belongs to the DinB family.</text>
</comment>
<keyword evidence="5" id="KW-1185">Reference proteome</keyword>